<name>A0A090V0X1_PSEVU</name>
<organism evidence="3 4">
    <name type="scientific">Pseudescherichia vulneris NBRC 102420</name>
    <dbReference type="NCBI Taxonomy" id="1115515"/>
    <lineage>
        <taxon>Bacteria</taxon>
        <taxon>Pseudomonadati</taxon>
        <taxon>Pseudomonadota</taxon>
        <taxon>Gammaproteobacteria</taxon>
        <taxon>Enterobacterales</taxon>
        <taxon>Enterobacteriaceae</taxon>
        <taxon>Pseudescherichia</taxon>
    </lineage>
</organism>
<evidence type="ECO:0000313" key="4">
    <source>
        <dbReference type="Proteomes" id="UP000029462"/>
    </source>
</evidence>
<accession>A0A090V0X1</accession>
<dbReference type="Pfam" id="PF03354">
    <property type="entry name" value="TerL_ATPase"/>
    <property type="match status" value="1"/>
</dbReference>
<dbReference type="Proteomes" id="UP000029462">
    <property type="component" value="Unassembled WGS sequence"/>
</dbReference>
<dbReference type="InterPro" id="IPR046461">
    <property type="entry name" value="TerL_ATPase"/>
</dbReference>
<dbReference type="Pfam" id="PF20441">
    <property type="entry name" value="TerL_nuclease"/>
    <property type="match status" value="1"/>
</dbReference>
<dbReference type="OrthoDB" id="9760250at2"/>
<dbReference type="InterPro" id="IPR005021">
    <property type="entry name" value="Terminase_largesu-like"/>
</dbReference>
<dbReference type="AlphaFoldDB" id="A0A090V0X1"/>
<dbReference type="GeneID" id="88815447"/>
<keyword evidence="4" id="KW-1185">Reference proteome</keyword>
<dbReference type="InterPro" id="IPR046462">
    <property type="entry name" value="TerL_nuclease"/>
</dbReference>
<gene>
    <name evidence="3" type="ORF">EV102420_11_00210</name>
</gene>
<evidence type="ECO:0000259" key="2">
    <source>
        <dbReference type="Pfam" id="PF20441"/>
    </source>
</evidence>
<feature type="domain" description="Terminase large subunit-like endonuclease" evidence="2">
    <location>
        <begin position="236"/>
        <end position="490"/>
    </location>
</feature>
<evidence type="ECO:0000313" key="3">
    <source>
        <dbReference type="EMBL" id="GAL58451.1"/>
    </source>
</evidence>
<proteinExistence type="predicted"/>
<dbReference type="EMBL" id="BBMZ01000011">
    <property type="protein sequence ID" value="GAL58451.1"/>
    <property type="molecule type" value="Genomic_DNA"/>
</dbReference>
<comment type="caution">
    <text evidence="3">The sequence shown here is derived from an EMBL/GenBank/DDBJ whole genome shotgun (WGS) entry which is preliminary data.</text>
</comment>
<feature type="domain" description="Terminase large subunit-like ATPase" evidence="1">
    <location>
        <begin position="53"/>
        <end position="194"/>
    </location>
</feature>
<dbReference type="RefSeq" id="WP_042391494.1">
    <property type="nucleotide sequence ID" value="NZ_BBMZ01000011.1"/>
</dbReference>
<protein>
    <submittedName>
        <fullName evidence="3">Putative terminase large subunit</fullName>
    </submittedName>
</protein>
<dbReference type="STRING" id="1115515.EV102420_11_00210"/>
<dbReference type="InterPro" id="IPR027417">
    <property type="entry name" value="P-loop_NTPase"/>
</dbReference>
<dbReference type="PANTHER" id="PTHR41287">
    <property type="match status" value="1"/>
</dbReference>
<reference evidence="3 4" key="1">
    <citation type="submission" date="2014-09" db="EMBL/GenBank/DDBJ databases">
        <title>Whole genome shotgun sequence of Escherichia vulneris NBRC 102420.</title>
        <authorList>
            <person name="Yoshida Y."/>
            <person name="Hosoyama A."/>
            <person name="Tsuchikane K."/>
            <person name="Ohji S."/>
            <person name="Ichikawa N."/>
            <person name="Kimura A."/>
            <person name="Yamazoe A."/>
            <person name="Ezaki T."/>
            <person name="Fujita N."/>
        </authorList>
    </citation>
    <scope>NUCLEOTIDE SEQUENCE [LARGE SCALE GENOMIC DNA]</scope>
    <source>
        <strain evidence="3 4">NBRC 102420</strain>
    </source>
</reference>
<dbReference type="eggNOG" id="COG4626">
    <property type="taxonomic scope" value="Bacteria"/>
</dbReference>
<sequence length="510" mass="56800">MAKKNLTRAERNILWCERNIVIPEGKFVGQPLKMAEFMKDDFRAIFDNKHGTRRAIISRGRKNAKTVETAMLMLLYLVGPEAAPNSQLYSAARSRDQAAILFNLASKMCRMNPVLMQYVAIKDSAKEIHCPELGSYYRALSAEATTAYGFSPRFVAHDELGQVRGPRDPLYEALETATAAQDNPISVIISTQAPDASDLLSLLIDDGLTGADPRTVVRLQTAPEDIDPFSVEAIRLANPAFDVFMNQKEVLDMAASAKRLPSRQAEFENLVLNRRVEAKSPFVSQTVWHMNKEEPDDLTGKTVWGGLDLSSVSDLTALVLNTTQGDVHCKFWLPEEGLADKARNDRVPYDIWAKQGFLNTTPGKAIEYAFIARELRRVFDICNVRALAFDRYNMRFLRPHLIDAGFTEAELERFVEFGQGFVSMSPALRELEARLLGAQLKHGNHPILEMCAKNATVITDPAGNRKFVKGKSSGRIDGMVALAMSVGAQTSDEVEDQGDVNDFIYNFLSI</sequence>
<evidence type="ECO:0000259" key="1">
    <source>
        <dbReference type="Pfam" id="PF03354"/>
    </source>
</evidence>
<dbReference type="GO" id="GO:0004519">
    <property type="term" value="F:endonuclease activity"/>
    <property type="evidence" value="ECO:0007669"/>
    <property type="project" value="InterPro"/>
</dbReference>
<dbReference type="Gene3D" id="3.40.50.300">
    <property type="entry name" value="P-loop containing nucleotide triphosphate hydrolases"/>
    <property type="match status" value="1"/>
</dbReference>
<dbReference type="PANTHER" id="PTHR41287:SF1">
    <property type="entry name" value="PROTEIN YMFN"/>
    <property type="match status" value="1"/>
</dbReference>